<keyword evidence="4 11" id="KW-0963">Cytoplasm</keyword>
<dbReference type="EMBL" id="CP010904">
    <property type="protein sequence ID" value="AKJ64243.1"/>
    <property type="molecule type" value="Genomic_DNA"/>
</dbReference>
<dbReference type="Proteomes" id="UP000035268">
    <property type="component" value="Chromosome"/>
</dbReference>
<dbReference type="InterPro" id="IPR014729">
    <property type="entry name" value="Rossmann-like_a/b/a_fold"/>
</dbReference>
<dbReference type="InterPro" id="IPR005148">
    <property type="entry name" value="Arg-tRNA-synth_N"/>
</dbReference>
<evidence type="ECO:0000256" key="11">
    <source>
        <dbReference type="HAMAP-Rule" id="MF_00123"/>
    </source>
</evidence>
<dbReference type="Gene3D" id="1.10.730.10">
    <property type="entry name" value="Isoleucyl-tRNA Synthetase, Domain 1"/>
    <property type="match status" value="1"/>
</dbReference>
<dbReference type="FunFam" id="3.40.50.620:FF:000116">
    <property type="entry name" value="Arginine--tRNA ligase"/>
    <property type="match status" value="1"/>
</dbReference>
<evidence type="ECO:0000256" key="4">
    <source>
        <dbReference type="ARBA" id="ARBA00022490"/>
    </source>
</evidence>
<dbReference type="GO" id="GO:0005737">
    <property type="term" value="C:cytoplasm"/>
    <property type="evidence" value="ECO:0007669"/>
    <property type="project" value="UniProtKB-SubCell"/>
</dbReference>
<keyword evidence="8 11" id="KW-0648">Protein biosynthesis</keyword>
<dbReference type="KEGG" id="vbl:L21SP4_00984"/>
<dbReference type="CDD" id="cd07956">
    <property type="entry name" value="Anticodon_Ia_Arg"/>
    <property type="match status" value="1"/>
</dbReference>
<feature type="domain" description="DALR anticodon binding" evidence="13">
    <location>
        <begin position="453"/>
        <end position="571"/>
    </location>
</feature>
<dbReference type="GO" id="GO:0006420">
    <property type="term" value="P:arginyl-tRNA aminoacylation"/>
    <property type="evidence" value="ECO:0007669"/>
    <property type="project" value="UniProtKB-UniRule"/>
</dbReference>
<dbReference type="NCBIfam" id="TIGR00456">
    <property type="entry name" value="argS"/>
    <property type="match status" value="1"/>
</dbReference>
<feature type="domain" description="Arginyl tRNA synthetase N-terminal" evidence="14">
    <location>
        <begin position="4"/>
        <end position="89"/>
    </location>
</feature>
<reference evidence="15 16" key="2">
    <citation type="journal article" date="2016" name="ISME J.">
        <title>Characterization of the first cultured representative of Verrucomicrobia subdivision 5 indicates the proposal of a novel phylum.</title>
        <authorList>
            <person name="Spring S."/>
            <person name="Bunk B."/>
            <person name="Sproer C."/>
            <person name="Schumann P."/>
            <person name="Rohde M."/>
            <person name="Tindall B.J."/>
            <person name="Klenk H.P."/>
        </authorList>
    </citation>
    <scope>NUCLEOTIDE SEQUENCE [LARGE SCALE GENOMIC DNA]</scope>
    <source>
        <strain evidence="15 16">L21-Fru-AB</strain>
    </source>
</reference>
<dbReference type="CDD" id="cd00671">
    <property type="entry name" value="ArgRS_core"/>
    <property type="match status" value="1"/>
</dbReference>
<dbReference type="Gene3D" id="3.40.50.620">
    <property type="entry name" value="HUPs"/>
    <property type="match status" value="1"/>
</dbReference>
<dbReference type="InterPro" id="IPR001412">
    <property type="entry name" value="aa-tRNA-synth_I_CS"/>
</dbReference>
<name>A0A0G3ED45_9BACT</name>
<reference evidence="16" key="1">
    <citation type="submission" date="2015-02" db="EMBL/GenBank/DDBJ databases">
        <title>Description and complete genome sequence of the first cultured representative of the subdivision 5 of the Verrucomicrobia phylum.</title>
        <authorList>
            <person name="Spring S."/>
            <person name="Bunk B."/>
            <person name="Sproer C."/>
            <person name="Klenk H.-P."/>
        </authorList>
    </citation>
    <scope>NUCLEOTIDE SEQUENCE [LARGE SCALE GENOMIC DNA]</scope>
    <source>
        <strain evidence="16">L21-Fru-AB</strain>
    </source>
</reference>
<organism evidence="15 16">
    <name type="scientific">Kiritimatiella glycovorans</name>
    <dbReference type="NCBI Taxonomy" id="1307763"/>
    <lineage>
        <taxon>Bacteria</taxon>
        <taxon>Pseudomonadati</taxon>
        <taxon>Kiritimatiellota</taxon>
        <taxon>Kiritimatiellia</taxon>
        <taxon>Kiritimatiellales</taxon>
        <taxon>Kiritimatiellaceae</taxon>
        <taxon>Kiritimatiella</taxon>
    </lineage>
</organism>
<dbReference type="SMART" id="SM01016">
    <property type="entry name" value="Arg_tRNA_synt_N"/>
    <property type="match status" value="1"/>
</dbReference>
<comment type="subcellular location">
    <subcellularLocation>
        <location evidence="1 11">Cytoplasm</location>
    </subcellularLocation>
</comment>
<comment type="catalytic activity">
    <reaction evidence="10 11">
        <text>tRNA(Arg) + L-arginine + ATP = L-arginyl-tRNA(Arg) + AMP + diphosphate</text>
        <dbReference type="Rhea" id="RHEA:20301"/>
        <dbReference type="Rhea" id="RHEA-COMP:9658"/>
        <dbReference type="Rhea" id="RHEA-COMP:9673"/>
        <dbReference type="ChEBI" id="CHEBI:30616"/>
        <dbReference type="ChEBI" id="CHEBI:32682"/>
        <dbReference type="ChEBI" id="CHEBI:33019"/>
        <dbReference type="ChEBI" id="CHEBI:78442"/>
        <dbReference type="ChEBI" id="CHEBI:78513"/>
        <dbReference type="ChEBI" id="CHEBI:456215"/>
        <dbReference type="EC" id="6.1.1.19"/>
    </reaction>
</comment>
<protein>
    <recommendedName>
        <fullName evidence="11">Arginine--tRNA ligase</fullName>
        <ecNumber evidence="11">6.1.1.19</ecNumber>
    </recommendedName>
    <alternativeName>
        <fullName evidence="11">Arginyl-tRNA synthetase</fullName>
        <shortName evidence="11">ArgRS</shortName>
    </alternativeName>
</protein>
<dbReference type="EC" id="6.1.1.19" evidence="11"/>
<gene>
    <name evidence="15" type="primary">argS_1</name>
    <name evidence="11" type="synonym">argS</name>
    <name evidence="15" type="ORF">L21SP4_00984</name>
</gene>
<dbReference type="Gene3D" id="3.30.1360.70">
    <property type="entry name" value="Arginyl tRNA synthetase N-terminal domain"/>
    <property type="match status" value="1"/>
</dbReference>
<dbReference type="SUPFAM" id="SSF55190">
    <property type="entry name" value="Arginyl-tRNA synthetase (ArgRS), N-terminal 'additional' domain"/>
    <property type="match status" value="1"/>
</dbReference>
<dbReference type="GO" id="GO:0005524">
    <property type="term" value="F:ATP binding"/>
    <property type="evidence" value="ECO:0007669"/>
    <property type="project" value="UniProtKB-UniRule"/>
</dbReference>
<dbReference type="PRINTS" id="PR01038">
    <property type="entry name" value="TRNASYNTHARG"/>
</dbReference>
<dbReference type="InterPro" id="IPR036695">
    <property type="entry name" value="Arg-tRNA-synth_N_sf"/>
</dbReference>
<feature type="short sequence motif" description="'HIGH' region" evidence="11">
    <location>
        <begin position="125"/>
        <end position="135"/>
    </location>
</feature>
<dbReference type="InterPro" id="IPR008909">
    <property type="entry name" value="DALR_anticod-bd"/>
</dbReference>
<dbReference type="Pfam" id="PF00750">
    <property type="entry name" value="tRNA-synt_1d"/>
    <property type="match status" value="1"/>
</dbReference>
<evidence type="ECO:0000313" key="16">
    <source>
        <dbReference type="Proteomes" id="UP000035268"/>
    </source>
</evidence>
<proteinExistence type="inferred from homology"/>
<dbReference type="SUPFAM" id="SSF52374">
    <property type="entry name" value="Nucleotidylyl transferase"/>
    <property type="match status" value="1"/>
</dbReference>
<dbReference type="InterPro" id="IPR001278">
    <property type="entry name" value="Arg-tRNA-ligase"/>
</dbReference>
<evidence type="ECO:0000256" key="12">
    <source>
        <dbReference type="RuleBase" id="RU363038"/>
    </source>
</evidence>
<evidence type="ECO:0000313" key="15">
    <source>
        <dbReference type="EMBL" id="AKJ64243.1"/>
    </source>
</evidence>
<dbReference type="InterPro" id="IPR035684">
    <property type="entry name" value="ArgRS_core"/>
</dbReference>
<dbReference type="GO" id="GO:0004814">
    <property type="term" value="F:arginine-tRNA ligase activity"/>
    <property type="evidence" value="ECO:0007669"/>
    <property type="project" value="UniProtKB-UniRule"/>
</dbReference>
<dbReference type="STRING" id="1307763.L21SP4_00984"/>
<dbReference type="PATRIC" id="fig|1609981.3.peg.1033"/>
<dbReference type="PANTHER" id="PTHR11956">
    <property type="entry name" value="ARGINYL-TRNA SYNTHETASE"/>
    <property type="match status" value="1"/>
</dbReference>
<accession>A0A0G3ED45</accession>
<dbReference type="Pfam" id="PF05746">
    <property type="entry name" value="DALR_1"/>
    <property type="match status" value="1"/>
</dbReference>
<evidence type="ECO:0000256" key="10">
    <source>
        <dbReference type="ARBA" id="ARBA00049339"/>
    </source>
</evidence>
<dbReference type="InterPro" id="IPR009080">
    <property type="entry name" value="tRNAsynth_Ia_anticodon-bd"/>
</dbReference>
<dbReference type="PROSITE" id="PS00178">
    <property type="entry name" value="AA_TRNA_LIGASE_I"/>
    <property type="match status" value="1"/>
</dbReference>
<evidence type="ECO:0000259" key="14">
    <source>
        <dbReference type="SMART" id="SM01016"/>
    </source>
</evidence>
<keyword evidence="9 11" id="KW-0030">Aminoacyl-tRNA synthetase</keyword>
<comment type="similarity">
    <text evidence="2 11 12">Belongs to the class-I aminoacyl-tRNA synthetase family.</text>
</comment>
<dbReference type="PANTHER" id="PTHR11956:SF5">
    <property type="entry name" value="ARGININE--TRNA LIGASE, CYTOPLASMIC"/>
    <property type="match status" value="1"/>
</dbReference>
<keyword evidence="7 11" id="KW-0067">ATP-binding</keyword>
<keyword evidence="5 11" id="KW-0436">Ligase</keyword>
<evidence type="ECO:0000256" key="8">
    <source>
        <dbReference type="ARBA" id="ARBA00022917"/>
    </source>
</evidence>
<evidence type="ECO:0000256" key="7">
    <source>
        <dbReference type="ARBA" id="ARBA00022840"/>
    </source>
</evidence>
<evidence type="ECO:0000256" key="6">
    <source>
        <dbReference type="ARBA" id="ARBA00022741"/>
    </source>
</evidence>
<dbReference type="HAMAP" id="MF_00123">
    <property type="entry name" value="Arg_tRNA_synth"/>
    <property type="match status" value="1"/>
</dbReference>
<dbReference type="Pfam" id="PF03485">
    <property type="entry name" value="Arg_tRNA_synt_N"/>
    <property type="match status" value="1"/>
</dbReference>
<evidence type="ECO:0000256" key="9">
    <source>
        <dbReference type="ARBA" id="ARBA00023146"/>
    </source>
</evidence>
<dbReference type="SMART" id="SM00836">
    <property type="entry name" value="DALR_1"/>
    <property type="match status" value="1"/>
</dbReference>
<dbReference type="RefSeq" id="WP_052881598.1">
    <property type="nucleotide sequence ID" value="NZ_CP010904.1"/>
</dbReference>
<keyword evidence="6 11" id="KW-0547">Nucleotide-binding</keyword>
<evidence type="ECO:0000256" key="3">
    <source>
        <dbReference type="ARBA" id="ARBA00011245"/>
    </source>
</evidence>
<dbReference type="OrthoDB" id="9805987at2"/>
<dbReference type="AlphaFoldDB" id="A0A0G3ED45"/>
<keyword evidence="16" id="KW-1185">Reference proteome</keyword>
<evidence type="ECO:0000256" key="1">
    <source>
        <dbReference type="ARBA" id="ARBA00004496"/>
    </source>
</evidence>
<evidence type="ECO:0000256" key="5">
    <source>
        <dbReference type="ARBA" id="ARBA00022598"/>
    </source>
</evidence>
<dbReference type="FunFam" id="1.10.730.10:FF:000006">
    <property type="entry name" value="Arginyl-tRNA synthetase 2, mitochondrial"/>
    <property type="match status" value="1"/>
</dbReference>
<evidence type="ECO:0000256" key="2">
    <source>
        <dbReference type="ARBA" id="ARBA00005594"/>
    </source>
</evidence>
<evidence type="ECO:0000259" key="13">
    <source>
        <dbReference type="SMART" id="SM00836"/>
    </source>
</evidence>
<comment type="subunit">
    <text evidence="3 11">Monomer.</text>
</comment>
<dbReference type="SUPFAM" id="SSF47323">
    <property type="entry name" value="Anticodon-binding domain of a subclass of class I aminoacyl-tRNA synthetases"/>
    <property type="match status" value="1"/>
</dbReference>
<sequence length="571" mass="64538">MLERQLSEWVGEAFRAAFPETDFGGAEFAVYPTKDESFGDYQCNAAMKLAGILKTAPRNIARAAVDAQAPPEEVDRVEVAGPGFINLFLKNSALAGALEEMGGDRRLGVPDPGQGRTVIMDYSSPNVAKPMHIGHIRSTVIGNALDRLYRFAGYEVISDNHLGDWGTQFGLLILGYRHFRDGQALEDHPAEELERIYVESYNRSKEDDTWRDQARQELVKLQQGDEENLELWRTFVELSLKEFGAVYDRLGVRFDLVRGESWYHDRLPDVIGRLESAGLAEESEGALICDLSDEDLKVCIVRKKDGAYNYATTDIATLLAREEEFAPERIIYVTDERQQLHFRQVFHVSRALGVKPDLVHVWFGLMRLPEATFSTREGNVIKLEALLDEAERRALEVVKTSSPEMPADQQREVARAVGIGAVKYVDLSQNPQSLVTFTWDKALAMDGNSAPYLQYAHARIASVRDRYRERFPEGRCDDWPIRIEEPVERRLAGLLTRFPAAVLGAAEQYRPNILADYLYNLSQVYSSFYQNVPFLKAEEGVRESRVRLCDLVARVLKTGLDLLGIEAPERI</sequence>